<protein>
    <submittedName>
        <fullName evidence="3">Nuclear transport factor 2 family protein</fullName>
    </submittedName>
</protein>
<comment type="caution">
    <text evidence="3">The sequence shown here is derived from an EMBL/GenBank/DDBJ whole genome shotgun (WGS) entry which is preliminary data.</text>
</comment>
<evidence type="ECO:0000313" key="4">
    <source>
        <dbReference type="Proteomes" id="UP000639859"/>
    </source>
</evidence>
<gene>
    <name evidence="3" type="ORF">I4Q42_17135</name>
</gene>
<organism evidence="3 4">
    <name type="scientific">Caulobacter hibisci</name>
    <dbReference type="NCBI Taxonomy" id="2035993"/>
    <lineage>
        <taxon>Bacteria</taxon>
        <taxon>Pseudomonadati</taxon>
        <taxon>Pseudomonadota</taxon>
        <taxon>Alphaproteobacteria</taxon>
        <taxon>Caulobacterales</taxon>
        <taxon>Caulobacteraceae</taxon>
        <taxon>Caulobacter</taxon>
    </lineage>
</organism>
<evidence type="ECO:0000256" key="1">
    <source>
        <dbReference type="SAM" id="MobiDB-lite"/>
    </source>
</evidence>
<dbReference type="InterPro" id="IPR032710">
    <property type="entry name" value="NTF2-like_dom_sf"/>
</dbReference>
<feature type="region of interest" description="Disordered" evidence="1">
    <location>
        <begin position="113"/>
        <end position="137"/>
    </location>
</feature>
<feature type="domain" description="SnoaL-like" evidence="2">
    <location>
        <begin position="9"/>
        <end position="109"/>
    </location>
</feature>
<dbReference type="SUPFAM" id="SSF54427">
    <property type="entry name" value="NTF2-like"/>
    <property type="match status" value="1"/>
</dbReference>
<sequence length="137" mass="15077">MAKAEVLLTRHFDATRRRDLEAVVAQLHPDIAFANILEGGDVVGMEAARGYFERQFAMAGVDISLMRVRPQANGWVHADVEIALRRPDGRLWSQNTAVIASLLRDGLIVGIDPQPDPGTRWAPPAPRAPRPPPGRGW</sequence>
<dbReference type="InterPro" id="IPR037401">
    <property type="entry name" value="SnoaL-like"/>
</dbReference>
<accession>A0ABS0T0J0</accession>
<reference evidence="3 4" key="1">
    <citation type="submission" date="2020-11" db="EMBL/GenBank/DDBJ databases">
        <title>genome sequence of strain KACC 18849.</title>
        <authorList>
            <person name="Gao J."/>
            <person name="Zhang X."/>
        </authorList>
    </citation>
    <scope>NUCLEOTIDE SEQUENCE [LARGE SCALE GENOMIC DNA]</scope>
    <source>
        <strain evidence="3 4">KACC 18849</strain>
    </source>
</reference>
<evidence type="ECO:0000313" key="3">
    <source>
        <dbReference type="EMBL" id="MBI1685397.1"/>
    </source>
</evidence>
<name>A0ABS0T0J0_9CAUL</name>
<dbReference type="RefSeq" id="WP_198577312.1">
    <property type="nucleotide sequence ID" value="NZ_JADWOX010000013.1"/>
</dbReference>
<dbReference type="Pfam" id="PF12680">
    <property type="entry name" value="SnoaL_2"/>
    <property type="match status" value="1"/>
</dbReference>
<dbReference type="Gene3D" id="3.10.450.50">
    <property type="match status" value="1"/>
</dbReference>
<proteinExistence type="predicted"/>
<keyword evidence="4" id="KW-1185">Reference proteome</keyword>
<feature type="compositionally biased region" description="Pro residues" evidence="1">
    <location>
        <begin position="123"/>
        <end position="137"/>
    </location>
</feature>
<dbReference type="EMBL" id="JADWOX010000013">
    <property type="protein sequence ID" value="MBI1685397.1"/>
    <property type="molecule type" value="Genomic_DNA"/>
</dbReference>
<dbReference type="Proteomes" id="UP000639859">
    <property type="component" value="Unassembled WGS sequence"/>
</dbReference>
<evidence type="ECO:0000259" key="2">
    <source>
        <dbReference type="Pfam" id="PF12680"/>
    </source>
</evidence>